<keyword evidence="4 5" id="KW-0472">Membrane</keyword>
<dbReference type="InterPro" id="IPR002645">
    <property type="entry name" value="STAS_dom"/>
</dbReference>
<keyword evidence="2 5" id="KW-0812">Transmembrane</keyword>
<feature type="transmembrane region" description="Helical" evidence="5">
    <location>
        <begin position="281"/>
        <end position="301"/>
    </location>
</feature>
<dbReference type="AlphaFoldDB" id="A0A672YFB6"/>
<dbReference type="PROSITE" id="PS50801">
    <property type="entry name" value="STAS"/>
    <property type="match status" value="1"/>
</dbReference>
<reference evidence="7" key="1">
    <citation type="submission" date="2019-06" db="EMBL/GenBank/DDBJ databases">
        <authorList>
            <consortium name="Wellcome Sanger Institute Data Sharing"/>
        </authorList>
    </citation>
    <scope>NUCLEOTIDE SEQUENCE [LARGE SCALE GENOMIC DNA]</scope>
</reference>
<gene>
    <name evidence="7" type="primary">slc26a6l1</name>
</gene>
<evidence type="ECO:0000313" key="7">
    <source>
        <dbReference type="Ensembl" id="ENSSORP00005002456.1"/>
    </source>
</evidence>
<comment type="subcellular location">
    <subcellularLocation>
        <location evidence="1">Membrane</location>
        <topology evidence="1">Multi-pass membrane protein</topology>
    </subcellularLocation>
</comment>
<dbReference type="PROSITE" id="PS01130">
    <property type="entry name" value="SLC26A"/>
    <property type="match status" value="1"/>
</dbReference>
<evidence type="ECO:0000256" key="5">
    <source>
        <dbReference type="SAM" id="Phobius"/>
    </source>
</evidence>
<dbReference type="CDD" id="cd07042">
    <property type="entry name" value="STAS_SulP_like_sulfate_transporter"/>
    <property type="match status" value="1"/>
</dbReference>
<dbReference type="InterPro" id="IPR011547">
    <property type="entry name" value="SLC26A/SulP_dom"/>
</dbReference>
<protein>
    <submittedName>
        <fullName evidence="7">Solute carrier family 26 member 6-like</fullName>
    </submittedName>
</protein>
<dbReference type="InterPro" id="IPR001902">
    <property type="entry name" value="SLC26A/SulP_fam"/>
</dbReference>
<dbReference type="Ensembl" id="ENSSORT00005002518.1">
    <property type="protein sequence ID" value="ENSSORP00005002456.1"/>
    <property type="gene ID" value="ENSSORG00005001397.1"/>
</dbReference>
<dbReference type="SUPFAM" id="SSF52091">
    <property type="entry name" value="SpoIIaa-like"/>
    <property type="match status" value="1"/>
</dbReference>
<evidence type="ECO:0000259" key="6">
    <source>
        <dbReference type="PROSITE" id="PS50801"/>
    </source>
</evidence>
<evidence type="ECO:0000256" key="2">
    <source>
        <dbReference type="ARBA" id="ARBA00022692"/>
    </source>
</evidence>
<dbReference type="Pfam" id="PF00916">
    <property type="entry name" value="Sulfate_transp"/>
    <property type="match status" value="2"/>
</dbReference>
<sequence>MEKEEEGNCQIVERDVLDEQRLEEVTQRKSYTDTHPSLTDRLKDSVRCSVPKLKRCVMSSLPVLYWLPKYSVWDYGMPDLVSGISVGIMHLPQGMAYALLASLPPVFGLYTSLYPPLIYLFFGTSRHISIGTFTVLSIMVGSVTERLAPDAAFIINNGTNITTEVDVTARDLYRVQVAAATTVLGGLIQVVLGMVKFGFVGTYLSEPLVHAYTTAASAHAVVAQLKYVFGVSPTRFNGPLSLIVSATLISSYAHLNSNYTISVVGEIPSGLSSPRAPDINLFQEVIGDAFALAIVGYAISFSLGKTFALKHGYKVDSNQELVALGLSNTVGGFFQCFSVCPSMSRSLIQESTGGKTQMAGLASAVIVLVTILKLGPLFQELPKAVLASIVLVNLKGMFKQCMDIVKLWRSSKIDLVVWLVTLVSTLLFNLDLGLAGSISFFIVMLCSACLIQCSTLAREIPGITIFHSSATVYFANADLYLEALKEKSGLDISKMIIYKRRQEAKQRRRERRAARRAKRQAKREVILIAFKGFSHSFKIKNAIITYLGWMSEFQDGDTTTLGSSSDDTLSRDLERVSLGSLGKWTWDIHSIILDLSTANFIDTVAIKTMRNIFQDFSEIDVDIYMAGCQASVVEQLERGDFFSESITKQCLFASVHDAVLFCLNHRGCDKFSCCNMLPCYS</sequence>
<keyword evidence="3 5" id="KW-1133">Transmembrane helix</keyword>
<evidence type="ECO:0000313" key="8">
    <source>
        <dbReference type="Proteomes" id="UP000472271"/>
    </source>
</evidence>
<dbReference type="Pfam" id="PF01740">
    <property type="entry name" value="STAS"/>
    <property type="match status" value="1"/>
</dbReference>
<keyword evidence="8" id="KW-1185">Reference proteome</keyword>
<evidence type="ECO:0000256" key="4">
    <source>
        <dbReference type="ARBA" id="ARBA00023136"/>
    </source>
</evidence>
<dbReference type="InterPro" id="IPR036513">
    <property type="entry name" value="STAS_dom_sf"/>
</dbReference>
<feature type="transmembrane region" description="Helical" evidence="5">
    <location>
        <begin position="413"/>
        <end position="430"/>
    </location>
</feature>
<reference evidence="7" key="3">
    <citation type="submission" date="2025-09" db="UniProtKB">
        <authorList>
            <consortium name="Ensembl"/>
        </authorList>
    </citation>
    <scope>IDENTIFICATION</scope>
</reference>
<evidence type="ECO:0000256" key="3">
    <source>
        <dbReference type="ARBA" id="ARBA00022989"/>
    </source>
</evidence>
<dbReference type="GO" id="GO:0016020">
    <property type="term" value="C:membrane"/>
    <property type="evidence" value="ECO:0007669"/>
    <property type="project" value="UniProtKB-SubCell"/>
</dbReference>
<dbReference type="PANTHER" id="PTHR11814">
    <property type="entry name" value="SULFATE TRANSPORTER"/>
    <property type="match status" value="1"/>
</dbReference>
<name>A0A672YFB6_9TELE</name>
<dbReference type="Proteomes" id="UP000472271">
    <property type="component" value="Chromosome 5"/>
</dbReference>
<evidence type="ECO:0000256" key="1">
    <source>
        <dbReference type="ARBA" id="ARBA00004141"/>
    </source>
</evidence>
<dbReference type="InterPro" id="IPR018045">
    <property type="entry name" value="S04_transporter_CS"/>
</dbReference>
<feature type="domain" description="STAS" evidence="6">
    <location>
        <begin position="453"/>
        <end position="662"/>
    </location>
</feature>
<accession>A0A672YFB6</accession>
<dbReference type="Gene3D" id="3.30.750.24">
    <property type="entry name" value="STAS domain"/>
    <property type="match status" value="1"/>
</dbReference>
<reference evidence="7" key="2">
    <citation type="submission" date="2025-08" db="UniProtKB">
        <authorList>
            <consortium name="Ensembl"/>
        </authorList>
    </citation>
    <scope>IDENTIFICATION</scope>
</reference>
<organism evidence="7 8">
    <name type="scientific">Sphaeramia orbicularis</name>
    <name type="common">orbiculate cardinalfish</name>
    <dbReference type="NCBI Taxonomy" id="375764"/>
    <lineage>
        <taxon>Eukaryota</taxon>
        <taxon>Metazoa</taxon>
        <taxon>Chordata</taxon>
        <taxon>Craniata</taxon>
        <taxon>Vertebrata</taxon>
        <taxon>Euteleostomi</taxon>
        <taxon>Actinopterygii</taxon>
        <taxon>Neopterygii</taxon>
        <taxon>Teleostei</taxon>
        <taxon>Neoteleostei</taxon>
        <taxon>Acanthomorphata</taxon>
        <taxon>Gobiaria</taxon>
        <taxon>Kurtiformes</taxon>
        <taxon>Apogonoidei</taxon>
        <taxon>Apogonidae</taxon>
        <taxon>Apogoninae</taxon>
        <taxon>Sphaeramia</taxon>
    </lineage>
</organism>
<dbReference type="GO" id="GO:0008271">
    <property type="term" value="F:secondary active sulfate transmembrane transporter activity"/>
    <property type="evidence" value="ECO:0007669"/>
    <property type="project" value="InterPro"/>
</dbReference>
<proteinExistence type="predicted"/>